<reference evidence="1" key="1">
    <citation type="journal article" date="2020" name="Biotechnol. Biofuels">
        <title>New insights from the biogas microbiome by comprehensive genome-resolved metagenomics of nearly 1600 species originating from multiple anaerobic digesters.</title>
        <authorList>
            <person name="Campanaro S."/>
            <person name="Treu L."/>
            <person name="Rodriguez-R L.M."/>
            <person name="Kovalovszki A."/>
            <person name="Ziels R.M."/>
            <person name="Maus I."/>
            <person name="Zhu X."/>
            <person name="Kougias P.G."/>
            <person name="Basile A."/>
            <person name="Luo G."/>
            <person name="Schluter A."/>
            <person name="Konstantinidis K.T."/>
            <person name="Angelidaki I."/>
        </authorList>
    </citation>
    <scope>NUCLEOTIDE SEQUENCE</scope>
    <source>
        <strain evidence="1">AS06rmzACSIP_7</strain>
    </source>
</reference>
<comment type="caution">
    <text evidence="1">The sequence shown here is derived from an EMBL/GenBank/DDBJ whole genome shotgun (WGS) entry which is preliminary data.</text>
</comment>
<dbReference type="Proteomes" id="UP000777265">
    <property type="component" value="Unassembled WGS sequence"/>
</dbReference>
<name>A0A971S0S6_9BACT</name>
<reference evidence="1" key="2">
    <citation type="submission" date="2020-01" db="EMBL/GenBank/DDBJ databases">
        <authorList>
            <person name="Campanaro S."/>
        </authorList>
    </citation>
    <scope>NUCLEOTIDE SEQUENCE</scope>
    <source>
        <strain evidence="1">AS06rmzACSIP_7</strain>
    </source>
</reference>
<proteinExistence type="predicted"/>
<gene>
    <name evidence="1" type="ORF">GXY80_03170</name>
</gene>
<evidence type="ECO:0000313" key="2">
    <source>
        <dbReference type="Proteomes" id="UP000777265"/>
    </source>
</evidence>
<protein>
    <recommendedName>
        <fullName evidence="3">IrrE N-terminal-like domain-containing protein</fullName>
    </recommendedName>
</protein>
<organism evidence="1 2">
    <name type="scientific">Syntrophorhabdus aromaticivorans</name>
    <dbReference type="NCBI Taxonomy" id="328301"/>
    <lineage>
        <taxon>Bacteria</taxon>
        <taxon>Pseudomonadati</taxon>
        <taxon>Thermodesulfobacteriota</taxon>
        <taxon>Syntrophorhabdia</taxon>
        <taxon>Syntrophorhabdales</taxon>
        <taxon>Syntrophorhabdaceae</taxon>
        <taxon>Syntrophorhabdus</taxon>
    </lineage>
</organism>
<dbReference type="EMBL" id="JAAYEE010000055">
    <property type="protein sequence ID" value="NLW34472.1"/>
    <property type="molecule type" value="Genomic_DNA"/>
</dbReference>
<accession>A0A971S0S6</accession>
<evidence type="ECO:0008006" key="3">
    <source>
        <dbReference type="Google" id="ProtNLM"/>
    </source>
</evidence>
<evidence type="ECO:0000313" key="1">
    <source>
        <dbReference type="EMBL" id="NLW34472.1"/>
    </source>
</evidence>
<sequence>MEYENFCCLRITQEPERGPTLIIGKFTDDTMEMLLLAHEYGHVLHYESLSKEEAEIAYCAIFASNHLGLENISPDSKRMVIAIEKKASEYAVTLLTQLTGDAAILEHARETYGNWINGYLKKAHLADEDAISP</sequence>
<dbReference type="AlphaFoldDB" id="A0A971S0S6"/>